<evidence type="ECO:0000313" key="2">
    <source>
        <dbReference type="EMBL" id="QTR46615.1"/>
    </source>
</evidence>
<keyword evidence="3" id="KW-1185">Reference proteome</keyword>
<reference evidence="2 3" key="1">
    <citation type="submission" date="2021-04" db="EMBL/GenBank/DDBJ databases">
        <title>Genomics, taxonomy and metabolism of representatives of sulfur bacteria of the genus Thiothrix: Thiothrix fructosivorans QT, Thiothrix unzii A1T and three new species, Thiothrix subterranea sp. nov., Thiothrix litoralis sp. nov. and 'Candidatus Thiothrix anitrata' sp. nov.</title>
        <authorList>
            <person name="Ravin N.V."/>
            <person name="Smolyakov D."/>
            <person name="Rudenko T.S."/>
            <person name="Mardanov A.V."/>
            <person name="Beletsky A.V."/>
            <person name="Markov N.D."/>
            <person name="Fomenkov A.I."/>
            <person name="Roberts R.J."/>
            <person name="Karnachuk O.V."/>
            <person name="Novikov A."/>
            <person name="Grabovich M.Y."/>
        </authorList>
    </citation>
    <scope>NUCLEOTIDE SEQUENCE [LARGE SCALE GENOMIC DNA]</scope>
    <source>
        <strain evidence="2 3">AS</strain>
    </source>
</reference>
<proteinExistence type="predicted"/>
<protein>
    <submittedName>
        <fullName evidence="2">Chorismate-binding protein</fullName>
    </submittedName>
</protein>
<dbReference type="EMBL" id="CP072801">
    <property type="protein sequence ID" value="QTR46615.1"/>
    <property type="molecule type" value="Genomic_DNA"/>
</dbReference>
<evidence type="ECO:0000259" key="1">
    <source>
        <dbReference type="Pfam" id="PF00425"/>
    </source>
</evidence>
<feature type="domain" description="Chorismate-utilising enzyme C-terminal" evidence="1">
    <location>
        <begin position="169"/>
        <end position="417"/>
    </location>
</feature>
<gene>
    <name evidence="2" type="ORF">J9253_01245</name>
</gene>
<dbReference type="Pfam" id="PF00425">
    <property type="entry name" value="Chorismate_bind"/>
    <property type="match status" value="1"/>
</dbReference>
<dbReference type="InterPro" id="IPR005801">
    <property type="entry name" value="ADC_synthase"/>
</dbReference>
<dbReference type="Gene3D" id="3.60.120.10">
    <property type="entry name" value="Anthranilate synthase"/>
    <property type="match status" value="1"/>
</dbReference>
<evidence type="ECO:0000313" key="3">
    <source>
        <dbReference type="Proteomes" id="UP000672039"/>
    </source>
</evidence>
<sequence>MSKILDYETYQRFGKARKTSAAAPDPVAILHWLRQQGIIQAPYYLHIHTGRAEIGWQAKEHIALLDGETDTDWVAALKRIGDQAAALNSKAFGYVGFDAWDSQQGIAPDNSTTFPLVQFFIPEHRLCVEDGQMEYFGADNRLLDLALQAPPCPATALCPVSPDVGYSEQRLMQAVDTATQALTGNVTKVVLSRYLGFDYDADLLDLFAEYCLRQKYADAVLMDFGTVGAAIASPELLVKVDNGKVAANPLAGTKTRSANPAENQRIAQALLNDRKELAEHTLALVQMMSELHPHCEPGSLVINRLLDVIQQKNVMHLSSELSGELAEDKHCIDAMLSLFPSAMVSGVPKAASIELIRELEQFPRGLFAGTVGWVSGRDCRFALTIRGMYKYDKRLFVQAGAGVMAESSPAQENEEIRLTSSPP</sequence>
<dbReference type="InterPro" id="IPR015890">
    <property type="entry name" value="Chorismate_C"/>
</dbReference>
<dbReference type="PANTHER" id="PTHR42839:SF2">
    <property type="entry name" value="ISOCHORISMATE SYNTHASE ENTC"/>
    <property type="match status" value="1"/>
</dbReference>
<dbReference type="PANTHER" id="PTHR42839">
    <property type="entry name" value="ISOCHORISMATE SYNTHASE ENTC"/>
    <property type="match status" value="1"/>
</dbReference>
<accession>A0ABX7WSI2</accession>
<name>A0ABX7WSI2_9GAMM</name>
<dbReference type="Proteomes" id="UP000672039">
    <property type="component" value="Chromosome"/>
</dbReference>
<dbReference type="SUPFAM" id="SSF56322">
    <property type="entry name" value="ADC synthase"/>
    <property type="match status" value="1"/>
</dbReference>
<dbReference type="RefSeq" id="WP_210222947.1">
    <property type="nucleotide sequence ID" value="NZ_CP072801.1"/>
</dbReference>
<organism evidence="2 3">
    <name type="scientific">Thiothrix litoralis</name>
    <dbReference type="NCBI Taxonomy" id="2891210"/>
    <lineage>
        <taxon>Bacteria</taxon>
        <taxon>Pseudomonadati</taxon>
        <taxon>Pseudomonadota</taxon>
        <taxon>Gammaproteobacteria</taxon>
        <taxon>Thiotrichales</taxon>
        <taxon>Thiotrichaceae</taxon>
        <taxon>Thiothrix</taxon>
    </lineage>
</organism>